<dbReference type="EMBL" id="PGGW01000018">
    <property type="protein sequence ID" value="PJE99191.1"/>
    <property type="molecule type" value="Genomic_DNA"/>
</dbReference>
<sequence>MTTGMSTRRPAGPAVEERAGQPYVGVRRTVTMDTFAVAGDRLPEIIGWLAERGAAPAGPPFFRYRVIDMAGELEVEAGVPVAAPQPVGGGDGGDGGTAGTGGIGAELFNGTLPAGRYAVLTHRGHPDELIEVTAGLLDWAAGRGLEWDMAETAAGQRWGCRLESYLTDPRVEPDMSRWEVELAFRLAR</sequence>
<feature type="domain" description="AraC effector-binding" evidence="1">
    <location>
        <begin position="11"/>
        <end position="187"/>
    </location>
</feature>
<dbReference type="InterPro" id="IPR010499">
    <property type="entry name" value="AraC_E-bd"/>
</dbReference>
<dbReference type="InterPro" id="IPR011256">
    <property type="entry name" value="Reg_factor_effector_dom_sf"/>
</dbReference>
<dbReference type="Pfam" id="PF06445">
    <property type="entry name" value="GyrI-like"/>
    <property type="match status" value="1"/>
</dbReference>
<dbReference type="AlphaFoldDB" id="A0A2M8M4Q4"/>
<organism evidence="2 3">
    <name type="scientific">Streptomyces carminius</name>
    <dbReference type="NCBI Taxonomy" id="2665496"/>
    <lineage>
        <taxon>Bacteria</taxon>
        <taxon>Bacillati</taxon>
        <taxon>Actinomycetota</taxon>
        <taxon>Actinomycetes</taxon>
        <taxon>Kitasatosporales</taxon>
        <taxon>Streptomycetaceae</taxon>
        <taxon>Streptomyces</taxon>
    </lineage>
</organism>
<dbReference type="SMART" id="SM00871">
    <property type="entry name" value="AraC_E_bind"/>
    <property type="match status" value="1"/>
</dbReference>
<comment type="caution">
    <text evidence="2">The sequence shown here is derived from an EMBL/GenBank/DDBJ whole genome shotgun (WGS) entry which is preliminary data.</text>
</comment>
<gene>
    <name evidence="2" type="ORF">CUT44_06305</name>
</gene>
<evidence type="ECO:0000313" key="2">
    <source>
        <dbReference type="EMBL" id="PJE99191.1"/>
    </source>
</evidence>
<protein>
    <submittedName>
        <fullName evidence="2">GyrI-like domain-containing protein</fullName>
    </submittedName>
</protein>
<dbReference type="InterPro" id="IPR029442">
    <property type="entry name" value="GyrI-like"/>
</dbReference>
<name>A0A2M8M4Q4_9ACTN</name>
<reference evidence="2 3" key="1">
    <citation type="submission" date="2017-11" db="EMBL/GenBank/DDBJ databases">
        <title>Streptomyces carmine sp. nov., a novel actinomycete isolated from Sophora alopecuroides in Xinjiang, China.</title>
        <authorList>
            <person name="Wang Y."/>
            <person name="Luo X."/>
            <person name="Wan C."/>
            <person name="Zhang L."/>
        </authorList>
    </citation>
    <scope>NUCLEOTIDE SEQUENCE [LARGE SCALE GENOMIC DNA]</scope>
    <source>
        <strain evidence="2 3">TRM SA0054</strain>
    </source>
</reference>
<dbReference type="Proteomes" id="UP000230407">
    <property type="component" value="Unassembled WGS sequence"/>
</dbReference>
<evidence type="ECO:0000259" key="1">
    <source>
        <dbReference type="SMART" id="SM00871"/>
    </source>
</evidence>
<accession>A0A2M8M4Q4</accession>
<proteinExistence type="predicted"/>
<keyword evidence="3" id="KW-1185">Reference proteome</keyword>
<dbReference type="Gene3D" id="3.20.80.10">
    <property type="entry name" value="Regulatory factor, effector binding domain"/>
    <property type="match status" value="1"/>
</dbReference>
<dbReference type="SUPFAM" id="SSF55136">
    <property type="entry name" value="Probable bacterial effector-binding domain"/>
    <property type="match status" value="1"/>
</dbReference>
<evidence type="ECO:0000313" key="3">
    <source>
        <dbReference type="Proteomes" id="UP000230407"/>
    </source>
</evidence>